<sequence>MGLFDSSAANKISPAQLQQLKAWVYQTLSLDESSTPVSISQLTCTEPGCPPLETVIAVMTQPPKTYKIHQPAVEIEKDDIVQALNAKDS</sequence>
<reference evidence="1" key="1">
    <citation type="submission" date="2020-11" db="EMBL/GenBank/DDBJ databases">
        <authorList>
            <person name="Konstantinou D."/>
            <person name="Gkelis S."/>
            <person name="Popin R."/>
            <person name="Fewer D."/>
            <person name="Sivonen K."/>
        </authorList>
    </citation>
    <scope>NUCLEOTIDE SEQUENCE</scope>
    <source>
        <strain evidence="1">TAU-MAC 1115</strain>
    </source>
</reference>
<evidence type="ECO:0000313" key="2">
    <source>
        <dbReference type="Proteomes" id="UP000717364"/>
    </source>
</evidence>
<name>A0A947DIU5_9CYAN</name>
<keyword evidence="2" id="KW-1185">Reference proteome</keyword>
<gene>
    <name evidence="1" type="ORF">IXB50_20820</name>
</gene>
<protein>
    <recommendedName>
        <fullName evidence="3">Nitrate reductase</fullName>
    </recommendedName>
</protein>
<evidence type="ECO:0008006" key="3">
    <source>
        <dbReference type="Google" id="ProtNLM"/>
    </source>
</evidence>
<comment type="caution">
    <text evidence="1">The sequence shown here is derived from an EMBL/GenBank/DDBJ whole genome shotgun (WGS) entry which is preliminary data.</text>
</comment>
<dbReference type="RefSeq" id="WP_215610928.1">
    <property type="nucleotide sequence ID" value="NZ_JADOES010000062.1"/>
</dbReference>
<reference evidence="1" key="2">
    <citation type="journal article" date="2021" name="Mar. Drugs">
        <title>Genome Reduction and Secondary Metabolism of the Marine Sponge-Associated Cyanobacterium Leptothoe.</title>
        <authorList>
            <person name="Konstantinou D."/>
            <person name="Popin R.V."/>
            <person name="Fewer D.P."/>
            <person name="Sivonen K."/>
            <person name="Gkelis S."/>
        </authorList>
    </citation>
    <scope>NUCLEOTIDE SEQUENCE</scope>
    <source>
        <strain evidence="1">TAU-MAC 1115</strain>
    </source>
</reference>
<dbReference type="AlphaFoldDB" id="A0A947DIU5"/>
<accession>A0A947DIU5</accession>
<dbReference type="EMBL" id="JADOES010000062">
    <property type="protein sequence ID" value="MBT9317866.1"/>
    <property type="molecule type" value="Genomic_DNA"/>
</dbReference>
<proteinExistence type="predicted"/>
<dbReference type="Proteomes" id="UP000717364">
    <property type="component" value="Unassembled WGS sequence"/>
</dbReference>
<evidence type="ECO:0000313" key="1">
    <source>
        <dbReference type="EMBL" id="MBT9317866.1"/>
    </source>
</evidence>
<organism evidence="1 2">
    <name type="scientific">Leptothoe spongobia TAU-MAC 1115</name>
    <dbReference type="NCBI Taxonomy" id="1967444"/>
    <lineage>
        <taxon>Bacteria</taxon>
        <taxon>Bacillati</taxon>
        <taxon>Cyanobacteriota</taxon>
        <taxon>Cyanophyceae</taxon>
        <taxon>Nodosilineales</taxon>
        <taxon>Cymatolegaceae</taxon>
        <taxon>Leptothoe</taxon>
        <taxon>Leptothoe spongobia</taxon>
    </lineage>
</organism>